<evidence type="ECO:0000313" key="4">
    <source>
        <dbReference type="EMBL" id="MFC4298032.1"/>
    </source>
</evidence>
<gene>
    <name evidence="4" type="ORF">ACFO0J_08260</name>
</gene>
<dbReference type="PANTHER" id="PTHR46825">
    <property type="entry name" value="D-ALANYL-D-ALANINE-CARBOXYPEPTIDASE/ENDOPEPTIDASE AMPH"/>
    <property type="match status" value="1"/>
</dbReference>
<name>A0ABV8RXW1_9BURK</name>
<dbReference type="InterPro" id="IPR012338">
    <property type="entry name" value="Beta-lactam/transpept-like"/>
</dbReference>
<evidence type="ECO:0000256" key="1">
    <source>
        <dbReference type="SAM" id="SignalP"/>
    </source>
</evidence>
<feature type="signal peptide" evidence="1">
    <location>
        <begin position="1"/>
        <end position="22"/>
    </location>
</feature>
<proteinExistence type="predicted"/>
<dbReference type="InterPro" id="IPR021860">
    <property type="entry name" value="Peptidase_S12_Pab87-rel_C"/>
</dbReference>
<feature type="domain" description="Beta-lactamase-related" evidence="2">
    <location>
        <begin position="43"/>
        <end position="371"/>
    </location>
</feature>
<evidence type="ECO:0000259" key="2">
    <source>
        <dbReference type="Pfam" id="PF00144"/>
    </source>
</evidence>
<dbReference type="Pfam" id="PF11954">
    <property type="entry name" value="DUF3471"/>
    <property type="match status" value="1"/>
</dbReference>
<organism evidence="4 5">
    <name type="scientific">Castellaniella hirudinis</name>
    <dbReference type="NCBI Taxonomy" id="1144617"/>
    <lineage>
        <taxon>Bacteria</taxon>
        <taxon>Pseudomonadati</taxon>
        <taxon>Pseudomonadota</taxon>
        <taxon>Betaproteobacteria</taxon>
        <taxon>Burkholderiales</taxon>
        <taxon>Alcaligenaceae</taxon>
        <taxon>Castellaniella</taxon>
    </lineage>
</organism>
<dbReference type="GO" id="GO:0016787">
    <property type="term" value="F:hydrolase activity"/>
    <property type="evidence" value="ECO:0007669"/>
    <property type="project" value="UniProtKB-KW"/>
</dbReference>
<dbReference type="PANTHER" id="PTHR46825:SF15">
    <property type="entry name" value="BETA-LACTAMASE-RELATED DOMAIN-CONTAINING PROTEIN"/>
    <property type="match status" value="1"/>
</dbReference>
<dbReference type="InterPro" id="IPR050491">
    <property type="entry name" value="AmpC-like"/>
</dbReference>
<keyword evidence="4" id="KW-0378">Hydrolase</keyword>
<reference evidence="5" key="1">
    <citation type="journal article" date="2019" name="Int. J. Syst. Evol. Microbiol.">
        <title>The Global Catalogue of Microorganisms (GCM) 10K type strain sequencing project: providing services to taxonomists for standard genome sequencing and annotation.</title>
        <authorList>
            <consortium name="The Broad Institute Genomics Platform"/>
            <consortium name="The Broad Institute Genome Sequencing Center for Infectious Disease"/>
            <person name="Wu L."/>
            <person name="Ma J."/>
        </authorList>
    </citation>
    <scope>NUCLEOTIDE SEQUENCE [LARGE SCALE GENOMIC DNA]</scope>
    <source>
        <strain evidence="5">CGMCC 1.19029</strain>
    </source>
</reference>
<keyword evidence="5" id="KW-1185">Reference proteome</keyword>
<dbReference type="InterPro" id="IPR001466">
    <property type="entry name" value="Beta-lactam-related"/>
</dbReference>
<evidence type="ECO:0000259" key="3">
    <source>
        <dbReference type="Pfam" id="PF11954"/>
    </source>
</evidence>
<dbReference type="SUPFAM" id="SSF56601">
    <property type="entry name" value="beta-lactamase/transpeptidase-like"/>
    <property type="match status" value="1"/>
</dbReference>
<keyword evidence="1" id="KW-0732">Signal</keyword>
<dbReference type="Gene3D" id="3.40.710.10">
    <property type="entry name" value="DD-peptidase/beta-lactamase superfamily"/>
    <property type="match status" value="1"/>
</dbReference>
<dbReference type="Pfam" id="PF00144">
    <property type="entry name" value="Beta-lactamase"/>
    <property type="match status" value="1"/>
</dbReference>
<dbReference type="RefSeq" id="WP_376812598.1">
    <property type="nucleotide sequence ID" value="NZ_JBHSDY010000005.1"/>
</dbReference>
<feature type="chain" id="PRO_5045416854" evidence="1">
    <location>
        <begin position="23"/>
        <end position="529"/>
    </location>
</feature>
<evidence type="ECO:0000313" key="5">
    <source>
        <dbReference type="Proteomes" id="UP001595756"/>
    </source>
</evidence>
<feature type="domain" description="Peptidase S12 Pab87-related C-terminal" evidence="3">
    <location>
        <begin position="422"/>
        <end position="510"/>
    </location>
</feature>
<sequence length="529" mass="56720">MRTLSAGMLAACAGGFGPHAVAAPDAHALSKADVQALAPGIEAAIQHAIDTWDVPGLAVGIVADDQLVYGKGFGVRRQGGDEPVDLDTLFQIGSSTKAFLGVTLAQLVDDGKLRWDDKVAGLYPGFRLMDAWVTGEFEVADLLAQRSGLPASVLTGMMTYDYPEEDIIAALRYITPVTSFRSTFAYQNAFHLIAGKIVARAGGAPDWETFLTDSVLRPLGMNHSHGTAQALLAVDNRATGHGCNFGQAPCAKPVFPFPYNAHGAGGLNSSVRDLAQWLRLHINGGEVDGKRIVSEQALETTYLQRVPMPPAVMKALGMHPADRGGYATGWFIHSVPEGRVIEHCGATIGFMGCVAFDPDRKAGIVLLTNRLMDLDLGLAPSLMHQVMAMLQGRRDADFVDARRAVYADALSAYEQSLQTPGDPAPPRALSAYVGAYENPALGKVTITDQDGRLVFKVGPRQLPVALDPWSGDVFMSHTELPVVQGDPVTETRPLRFTVNEQNRIDGFDWSGHGDHFGLPAFTRTSQAAH</sequence>
<protein>
    <submittedName>
        <fullName evidence="4">Serine hydrolase</fullName>
    </submittedName>
</protein>
<comment type="caution">
    <text evidence="4">The sequence shown here is derived from an EMBL/GenBank/DDBJ whole genome shotgun (WGS) entry which is preliminary data.</text>
</comment>
<dbReference type="Gene3D" id="2.40.128.600">
    <property type="match status" value="1"/>
</dbReference>
<dbReference type="EMBL" id="JBHSDY010000005">
    <property type="protein sequence ID" value="MFC4298032.1"/>
    <property type="molecule type" value="Genomic_DNA"/>
</dbReference>
<accession>A0ABV8RXW1</accession>
<dbReference type="Proteomes" id="UP001595756">
    <property type="component" value="Unassembled WGS sequence"/>
</dbReference>